<reference evidence="4" key="1">
    <citation type="submission" date="2016-10" db="EMBL/GenBank/DDBJ databases">
        <authorList>
            <person name="Varghese N."/>
            <person name="Submissions S."/>
        </authorList>
    </citation>
    <scope>NUCLEOTIDE SEQUENCE [LARGE SCALE GENOMIC DNA]</scope>
    <source>
        <strain evidence="4">DSM 22082</strain>
    </source>
</reference>
<dbReference type="AlphaFoldDB" id="A0A1H1WJE0"/>
<organism evidence="4 5">
    <name type="scientific">Brevibacterium sandarakinum</name>
    <dbReference type="NCBI Taxonomy" id="629680"/>
    <lineage>
        <taxon>Bacteria</taxon>
        <taxon>Bacillati</taxon>
        <taxon>Actinomycetota</taxon>
        <taxon>Actinomycetes</taxon>
        <taxon>Micrococcales</taxon>
        <taxon>Brevibacteriaceae</taxon>
        <taxon>Brevibacterium</taxon>
    </lineage>
</organism>
<dbReference type="SUPFAM" id="SSF53335">
    <property type="entry name" value="S-adenosyl-L-methionine-dependent methyltransferases"/>
    <property type="match status" value="1"/>
</dbReference>
<dbReference type="Proteomes" id="UP000199700">
    <property type="component" value="Chromosome"/>
</dbReference>
<protein>
    <submittedName>
        <fullName evidence="4">Methyltransferase small domain-containing protein</fullName>
    </submittedName>
</protein>
<evidence type="ECO:0000313" key="5">
    <source>
        <dbReference type="Proteomes" id="UP000199700"/>
    </source>
</evidence>
<name>A0A1H1WJE0_BRESA</name>
<evidence type="ECO:0000259" key="3">
    <source>
        <dbReference type="Pfam" id="PF05175"/>
    </source>
</evidence>
<dbReference type="Gene3D" id="3.40.50.150">
    <property type="entry name" value="Vaccinia Virus protein VP39"/>
    <property type="match status" value="1"/>
</dbReference>
<feature type="domain" description="Methyltransferase small" evidence="3">
    <location>
        <begin position="43"/>
        <end position="214"/>
    </location>
</feature>
<dbReference type="Pfam" id="PF05175">
    <property type="entry name" value="MTS"/>
    <property type="match status" value="1"/>
</dbReference>
<dbReference type="GO" id="GO:0032259">
    <property type="term" value="P:methylation"/>
    <property type="evidence" value="ECO:0007669"/>
    <property type="project" value="UniProtKB-KW"/>
</dbReference>
<dbReference type="GO" id="GO:0008757">
    <property type="term" value="F:S-adenosylmethionine-dependent methyltransferase activity"/>
    <property type="evidence" value="ECO:0007669"/>
    <property type="project" value="InterPro"/>
</dbReference>
<keyword evidence="1 4" id="KW-0489">Methyltransferase</keyword>
<accession>A0A1H1WJE0</accession>
<dbReference type="InterPro" id="IPR007848">
    <property type="entry name" value="Small_mtfrase_dom"/>
</dbReference>
<proteinExistence type="predicted"/>
<dbReference type="EMBL" id="LT629739">
    <property type="protein sequence ID" value="SDS97154.1"/>
    <property type="molecule type" value="Genomic_DNA"/>
</dbReference>
<dbReference type="PANTHER" id="PTHR47816">
    <property type="entry name" value="RIBOSOMAL RNA SMALL SUBUNIT METHYLTRANSFERASE C"/>
    <property type="match status" value="1"/>
</dbReference>
<keyword evidence="5" id="KW-1185">Reference proteome</keyword>
<evidence type="ECO:0000256" key="2">
    <source>
        <dbReference type="ARBA" id="ARBA00022679"/>
    </source>
</evidence>
<evidence type="ECO:0000256" key="1">
    <source>
        <dbReference type="ARBA" id="ARBA00022603"/>
    </source>
</evidence>
<dbReference type="CDD" id="cd02440">
    <property type="entry name" value="AdoMet_MTases"/>
    <property type="match status" value="1"/>
</dbReference>
<dbReference type="InterPro" id="IPR046977">
    <property type="entry name" value="RsmC/RlmG"/>
</dbReference>
<dbReference type="InterPro" id="IPR029063">
    <property type="entry name" value="SAM-dependent_MTases_sf"/>
</dbReference>
<dbReference type="PANTHER" id="PTHR47816:SF4">
    <property type="entry name" value="RIBOSOMAL RNA SMALL SUBUNIT METHYLTRANSFERASE C"/>
    <property type="match status" value="1"/>
</dbReference>
<keyword evidence="2" id="KW-0808">Transferase</keyword>
<gene>
    <name evidence="4" type="ORF">SAMN04489751_3385</name>
</gene>
<sequence length="220" mass="23634">MKEVSINSPTAVYTGTVSEHYFTQSPSSEARTRELTLDLAGREVTVETLSGTFSPTRLDLGTAVLLRHLPVPEPGDILDLGCGWGPISLDAALSAKDAEVDVRVWALDVNSRSLDATAKNAQRHGLDSVRPVTADEIPADLQFSAIRSNPPIRVGKDALHDLLTTWLPRLAPGGRADLVVSKNLGADSLHKWLIATLGDGFSVVRTGSSKGYRVLTIDRD</sequence>
<dbReference type="STRING" id="629680.SAMN04489751_3385"/>
<evidence type="ECO:0000313" key="4">
    <source>
        <dbReference type="EMBL" id="SDS97154.1"/>
    </source>
</evidence>